<evidence type="ECO:0000313" key="2">
    <source>
        <dbReference type="Proteomes" id="UP001242480"/>
    </source>
</evidence>
<name>A0ABU0JJT8_9HYPH</name>
<dbReference type="Gene3D" id="1.10.1510.20">
    <property type="entry name" value="Propanediol/glycerol dehydratase, small subunit"/>
    <property type="match status" value="1"/>
</dbReference>
<reference evidence="1 2" key="1">
    <citation type="submission" date="2023-07" db="EMBL/GenBank/DDBJ databases">
        <title>Genomic Encyclopedia of Type Strains, Phase IV (KMG-IV): sequencing the most valuable type-strain genomes for metagenomic binning, comparative biology and taxonomic classification.</title>
        <authorList>
            <person name="Goeker M."/>
        </authorList>
    </citation>
    <scope>NUCLEOTIDE SEQUENCE [LARGE SCALE GENOMIC DNA]</scope>
    <source>
        <strain evidence="1 2">DSM 19619</strain>
    </source>
</reference>
<accession>A0ABU0JJT8</accession>
<dbReference type="EMBL" id="JAUSVX010000018">
    <property type="protein sequence ID" value="MDQ0473865.1"/>
    <property type="molecule type" value="Genomic_DNA"/>
</dbReference>
<organism evidence="1 2">
    <name type="scientific">Labrys wisconsinensis</name>
    <dbReference type="NCBI Taxonomy" id="425677"/>
    <lineage>
        <taxon>Bacteria</taxon>
        <taxon>Pseudomonadati</taxon>
        <taxon>Pseudomonadota</taxon>
        <taxon>Alphaproteobacteria</taxon>
        <taxon>Hyphomicrobiales</taxon>
        <taxon>Xanthobacteraceae</taxon>
        <taxon>Labrys</taxon>
    </lineage>
</organism>
<dbReference type="InterPro" id="IPR003207">
    <property type="entry name" value="Ppandiol/glycerol_DeHydtase_su"/>
</dbReference>
<dbReference type="Proteomes" id="UP001242480">
    <property type="component" value="Unassembled WGS sequence"/>
</dbReference>
<proteinExistence type="predicted"/>
<comment type="caution">
    <text evidence="1">The sequence shown here is derived from an EMBL/GenBank/DDBJ whole genome shotgun (WGS) entry which is preliminary data.</text>
</comment>
<dbReference type="SUPFAM" id="SSF47148">
    <property type="entry name" value="Diol dehydratase, gamma subunit"/>
    <property type="match status" value="1"/>
</dbReference>
<dbReference type="Pfam" id="PF02287">
    <property type="entry name" value="Dehydratase_SU"/>
    <property type="match status" value="1"/>
</dbReference>
<evidence type="ECO:0000313" key="1">
    <source>
        <dbReference type="EMBL" id="MDQ0473865.1"/>
    </source>
</evidence>
<protein>
    <submittedName>
        <fullName evidence="1">Propanediol dehydratase small subunit</fullName>
    </submittedName>
</protein>
<dbReference type="PIRSF" id="PIRSF018505">
    <property type="entry name" value="Prpndl_dhdrts_sm"/>
    <property type="match status" value="1"/>
</dbReference>
<dbReference type="InterPro" id="IPR036091">
    <property type="entry name" value="Prodiol/glycerol_DeHase__sf_su"/>
</dbReference>
<sequence length="143" mass="15340">MSADKPLGVADYPLAENRPELVRTATGKPLDALTVEAVAAGAVSLDDLAVTPGTLRLQAEVARAAGRPSLALNFERAAEMVAVPQERILAIYELLRPGRAPGKAALLEAAAELRREFGAERLAAFVEEAAEVYERRKLFVGRF</sequence>
<gene>
    <name evidence="1" type="ORF">QO011_006901</name>
</gene>
<dbReference type="RefSeq" id="WP_307282566.1">
    <property type="nucleotide sequence ID" value="NZ_JAUSVX010000018.1"/>
</dbReference>
<keyword evidence="2" id="KW-1185">Reference proteome</keyword>